<dbReference type="GeneID" id="18925417"/>
<dbReference type="KEGG" id="mlr:MELLADRAFT_114638"/>
<dbReference type="SUPFAM" id="SSF56112">
    <property type="entry name" value="Protein kinase-like (PK-like)"/>
    <property type="match status" value="1"/>
</dbReference>
<evidence type="ECO:0000256" key="3">
    <source>
        <dbReference type="ARBA" id="ARBA00022527"/>
    </source>
</evidence>
<gene>
    <name evidence="13" type="ORF">MELLADRAFT_114638</name>
</gene>
<evidence type="ECO:0000259" key="12">
    <source>
        <dbReference type="SMART" id="SM00090"/>
    </source>
</evidence>
<dbReference type="SMART" id="SM00090">
    <property type="entry name" value="RIO"/>
    <property type="match status" value="1"/>
</dbReference>
<dbReference type="GO" id="GO:0004674">
    <property type="term" value="F:protein serine/threonine kinase activity"/>
    <property type="evidence" value="ECO:0007669"/>
    <property type="project" value="UniProtKB-KW"/>
</dbReference>
<comment type="catalytic activity">
    <reaction evidence="10">
        <text>L-threonyl-[protein] + ATP = O-phospho-L-threonyl-[protein] + ADP + H(+)</text>
        <dbReference type="Rhea" id="RHEA:46608"/>
        <dbReference type="Rhea" id="RHEA-COMP:11060"/>
        <dbReference type="Rhea" id="RHEA-COMP:11605"/>
        <dbReference type="ChEBI" id="CHEBI:15378"/>
        <dbReference type="ChEBI" id="CHEBI:30013"/>
        <dbReference type="ChEBI" id="CHEBI:30616"/>
        <dbReference type="ChEBI" id="CHEBI:61977"/>
        <dbReference type="ChEBI" id="CHEBI:456216"/>
        <dbReference type="EC" id="2.7.11.1"/>
    </reaction>
</comment>
<evidence type="ECO:0000313" key="14">
    <source>
        <dbReference type="Proteomes" id="UP000001072"/>
    </source>
</evidence>
<evidence type="ECO:0000256" key="10">
    <source>
        <dbReference type="ARBA" id="ARBA00047899"/>
    </source>
</evidence>
<dbReference type="InterPro" id="IPR018934">
    <property type="entry name" value="RIO_dom"/>
</dbReference>
<feature type="domain" description="RIO kinase" evidence="12">
    <location>
        <begin position="1"/>
        <end position="154"/>
    </location>
</feature>
<sequence length="154" mass="18137">MLLIYQIEGCISTGKEANVYHVISIIDHFTNQSKPISLALKIYKTLILVFKDRDRYMKGEFRFRQEMNKMVVFKVDAHLRNLGQGLEGLYWELRFMYQQCKLVHADLRLSEYNILYNHGHLYIIDVSQSVKPDHPSSFGFLQSDLTNEDQLFLT</sequence>
<keyword evidence="5" id="KW-0479">Metal-binding</keyword>
<dbReference type="GO" id="GO:0046872">
    <property type="term" value="F:metal ion binding"/>
    <property type="evidence" value="ECO:0007669"/>
    <property type="project" value="UniProtKB-KW"/>
</dbReference>
<evidence type="ECO:0000256" key="5">
    <source>
        <dbReference type="ARBA" id="ARBA00022723"/>
    </source>
</evidence>
<evidence type="ECO:0000256" key="1">
    <source>
        <dbReference type="ARBA" id="ARBA00009196"/>
    </source>
</evidence>
<evidence type="ECO:0000256" key="7">
    <source>
        <dbReference type="ARBA" id="ARBA00022777"/>
    </source>
</evidence>
<dbReference type="EMBL" id="GL883371">
    <property type="protein sequence ID" value="EGF97046.1"/>
    <property type="molecule type" value="Genomic_DNA"/>
</dbReference>
<evidence type="ECO:0000313" key="13">
    <source>
        <dbReference type="EMBL" id="EGF97046.1"/>
    </source>
</evidence>
<keyword evidence="14" id="KW-1185">Reference proteome</keyword>
<dbReference type="HOGENOM" id="CLU_1704633_0_0_1"/>
<dbReference type="OrthoDB" id="205248at2759"/>
<dbReference type="InterPro" id="IPR000687">
    <property type="entry name" value="RIO_kinase"/>
</dbReference>
<keyword evidence="7" id="KW-0418">Kinase</keyword>
<dbReference type="InParanoid" id="F4SE82"/>
<dbReference type="InterPro" id="IPR011009">
    <property type="entry name" value="Kinase-like_dom_sf"/>
</dbReference>
<dbReference type="Gene3D" id="1.10.510.10">
    <property type="entry name" value="Transferase(Phosphotransferase) domain 1"/>
    <property type="match status" value="1"/>
</dbReference>
<evidence type="ECO:0000256" key="11">
    <source>
        <dbReference type="ARBA" id="ARBA00048679"/>
    </source>
</evidence>
<protein>
    <recommendedName>
        <fullName evidence="2">non-specific serine/threonine protein kinase</fullName>
        <ecNumber evidence="2">2.7.11.1</ecNumber>
    </recommendedName>
</protein>
<dbReference type="AlphaFoldDB" id="F4SE82"/>
<dbReference type="InterPro" id="IPR051272">
    <property type="entry name" value="RIO-type_Ser/Thr_kinase"/>
</dbReference>
<keyword evidence="6" id="KW-0547">Nucleotide-binding</keyword>
<evidence type="ECO:0000256" key="2">
    <source>
        <dbReference type="ARBA" id="ARBA00012513"/>
    </source>
</evidence>
<evidence type="ECO:0000256" key="8">
    <source>
        <dbReference type="ARBA" id="ARBA00022840"/>
    </source>
</evidence>
<dbReference type="VEuPathDB" id="FungiDB:MELLADRAFT_114638"/>
<reference evidence="14" key="1">
    <citation type="journal article" date="2011" name="Proc. Natl. Acad. Sci. U.S.A.">
        <title>Obligate biotrophy features unraveled by the genomic analysis of rust fungi.</title>
        <authorList>
            <person name="Duplessis S."/>
            <person name="Cuomo C.A."/>
            <person name="Lin Y.-C."/>
            <person name="Aerts A."/>
            <person name="Tisserant E."/>
            <person name="Veneault-Fourrey C."/>
            <person name="Joly D.L."/>
            <person name="Hacquard S."/>
            <person name="Amselem J."/>
            <person name="Cantarel B.L."/>
            <person name="Chiu R."/>
            <person name="Coutinho P.M."/>
            <person name="Feau N."/>
            <person name="Field M."/>
            <person name="Frey P."/>
            <person name="Gelhaye E."/>
            <person name="Goldberg J."/>
            <person name="Grabherr M.G."/>
            <person name="Kodira C.D."/>
            <person name="Kohler A."/>
            <person name="Kuees U."/>
            <person name="Lindquist E.A."/>
            <person name="Lucas S.M."/>
            <person name="Mago R."/>
            <person name="Mauceli E."/>
            <person name="Morin E."/>
            <person name="Murat C."/>
            <person name="Pangilinan J.L."/>
            <person name="Park R."/>
            <person name="Pearson M."/>
            <person name="Quesneville H."/>
            <person name="Rouhier N."/>
            <person name="Sakthikumar S."/>
            <person name="Salamov A.A."/>
            <person name="Schmutz J."/>
            <person name="Selles B."/>
            <person name="Shapiro H."/>
            <person name="Tanguay P."/>
            <person name="Tuskan G.A."/>
            <person name="Henrissat B."/>
            <person name="Van de Peer Y."/>
            <person name="Rouze P."/>
            <person name="Ellis J.G."/>
            <person name="Dodds P.N."/>
            <person name="Schein J.E."/>
            <person name="Zhong S."/>
            <person name="Hamelin R.C."/>
            <person name="Grigoriev I.V."/>
            <person name="Szabo L.J."/>
            <person name="Martin F."/>
        </authorList>
    </citation>
    <scope>NUCLEOTIDE SEQUENCE [LARGE SCALE GENOMIC DNA]</scope>
    <source>
        <strain evidence="14">98AG31 / pathotype 3-4-7</strain>
    </source>
</reference>
<comment type="similarity">
    <text evidence="1">Belongs to the protein kinase superfamily. RIO-type Ser/Thr kinase family.</text>
</comment>
<evidence type="ECO:0000256" key="9">
    <source>
        <dbReference type="ARBA" id="ARBA00022842"/>
    </source>
</evidence>
<keyword evidence="4" id="KW-0808">Transferase</keyword>
<keyword evidence="9" id="KW-0460">Magnesium</keyword>
<evidence type="ECO:0000256" key="6">
    <source>
        <dbReference type="ARBA" id="ARBA00022741"/>
    </source>
</evidence>
<accession>F4SE82</accession>
<dbReference type="STRING" id="747676.F4SE82"/>
<proteinExistence type="inferred from homology"/>
<keyword evidence="3" id="KW-0723">Serine/threonine-protein kinase</keyword>
<keyword evidence="8" id="KW-0067">ATP-binding</keyword>
<dbReference type="eggNOG" id="KOG2270">
    <property type="taxonomic scope" value="Eukaryota"/>
</dbReference>
<dbReference type="PANTHER" id="PTHR45723">
    <property type="entry name" value="SERINE/THREONINE-PROTEIN KINASE RIO1"/>
    <property type="match status" value="1"/>
</dbReference>
<dbReference type="Pfam" id="PF01163">
    <property type="entry name" value="RIO1"/>
    <property type="match status" value="2"/>
</dbReference>
<dbReference type="GO" id="GO:0005524">
    <property type="term" value="F:ATP binding"/>
    <property type="evidence" value="ECO:0007669"/>
    <property type="project" value="UniProtKB-KW"/>
</dbReference>
<dbReference type="RefSeq" id="XP_007419686.1">
    <property type="nucleotide sequence ID" value="XM_007419624.1"/>
</dbReference>
<organism evidence="14">
    <name type="scientific">Melampsora larici-populina (strain 98AG31 / pathotype 3-4-7)</name>
    <name type="common">Poplar leaf rust fungus</name>
    <dbReference type="NCBI Taxonomy" id="747676"/>
    <lineage>
        <taxon>Eukaryota</taxon>
        <taxon>Fungi</taxon>
        <taxon>Dikarya</taxon>
        <taxon>Basidiomycota</taxon>
        <taxon>Pucciniomycotina</taxon>
        <taxon>Pucciniomycetes</taxon>
        <taxon>Pucciniales</taxon>
        <taxon>Melampsoraceae</taxon>
        <taxon>Melampsora</taxon>
    </lineage>
</organism>
<dbReference type="EC" id="2.7.11.1" evidence="2"/>
<evidence type="ECO:0000256" key="4">
    <source>
        <dbReference type="ARBA" id="ARBA00022679"/>
    </source>
</evidence>
<comment type="catalytic activity">
    <reaction evidence="11">
        <text>L-seryl-[protein] + ATP = O-phospho-L-seryl-[protein] + ADP + H(+)</text>
        <dbReference type="Rhea" id="RHEA:17989"/>
        <dbReference type="Rhea" id="RHEA-COMP:9863"/>
        <dbReference type="Rhea" id="RHEA-COMP:11604"/>
        <dbReference type="ChEBI" id="CHEBI:15378"/>
        <dbReference type="ChEBI" id="CHEBI:29999"/>
        <dbReference type="ChEBI" id="CHEBI:30616"/>
        <dbReference type="ChEBI" id="CHEBI:83421"/>
        <dbReference type="ChEBI" id="CHEBI:456216"/>
        <dbReference type="EC" id="2.7.11.1"/>
    </reaction>
</comment>
<dbReference type="Proteomes" id="UP000001072">
    <property type="component" value="Unassembled WGS sequence"/>
</dbReference>
<name>F4SE82_MELLP</name>